<dbReference type="CDD" id="cd14748">
    <property type="entry name" value="PBP2_UgpB"/>
    <property type="match status" value="1"/>
</dbReference>
<dbReference type="RefSeq" id="WP_092036704.1">
    <property type="nucleotide sequence ID" value="NZ_FOOK01000007.1"/>
</dbReference>
<name>A0A1I2MAQ6_9BACL</name>
<keyword evidence="2" id="KW-0813">Transport</keyword>
<dbReference type="OrthoDB" id="9782846at2"/>
<keyword evidence="5" id="KW-0762">Sugar transport</keyword>
<dbReference type="AlphaFoldDB" id="A0A1I2MAQ6"/>
<evidence type="ECO:0000256" key="3">
    <source>
        <dbReference type="ARBA" id="ARBA00022729"/>
    </source>
</evidence>
<dbReference type="PANTHER" id="PTHR30061:SF50">
    <property type="entry name" value="MALTOSE_MALTODEXTRIN-BINDING PERIPLASMIC PROTEIN"/>
    <property type="match status" value="1"/>
</dbReference>
<proteinExistence type="inferred from homology"/>
<dbReference type="SUPFAM" id="SSF53850">
    <property type="entry name" value="Periplasmic binding protein-like II"/>
    <property type="match status" value="1"/>
</dbReference>
<dbReference type="EMBL" id="FOOK01000007">
    <property type="protein sequence ID" value="SFF86466.1"/>
    <property type="molecule type" value="Genomic_DNA"/>
</dbReference>
<dbReference type="Pfam" id="PF01547">
    <property type="entry name" value="SBP_bac_1"/>
    <property type="match status" value="1"/>
</dbReference>
<evidence type="ECO:0000313" key="6">
    <source>
        <dbReference type="Proteomes" id="UP000198661"/>
    </source>
</evidence>
<reference evidence="5 6" key="1">
    <citation type="submission" date="2016-10" db="EMBL/GenBank/DDBJ databases">
        <authorList>
            <person name="de Groot N.N."/>
        </authorList>
    </citation>
    <scope>NUCLEOTIDE SEQUENCE [LARGE SCALE GENOMIC DNA]</scope>
    <source>
        <strain evidence="5 6">DSM 44945</strain>
    </source>
</reference>
<accession>A0A1I2MAQ6</accession>
<dbReference type="Proteomes" id="UP000198661">
    <property type="component" value="Unassembled WGS sequence"/>
</dbReference>
<dbReference type="GO" id="GO:0015768">
    <property type="term" value="P:maltose transport"/>
    <property type="evidence" value="ECO:0007669"/>
    <property type="project" value="TreeGrafter"/>
</dbReference>
<protein>
    <submittedName>
        <fullName evidence="5">Multiple sugar transport system substrate-binding protein</fullName>
    </submittedName>
</protein>
<evidence type="ECO:0000256" key="1">
    <source>
        <dbReference type="ARBA" id="ARBA00008520"/>
    </source>
</evidence>
<sequence length="432" mass="48126">MRKALIVCAALLLVLVQTACSSEGESGGKVELTYWPAANPSEVEFAKEVVKEWNEKHPDIQVKMEPLPASRSSEEVILSSIAAGTTPDITSNINPGALGQFVEAGGMLAIDEIEGAMEYITERTPKETVEAFKSPDGHLYQIPWKGNPVMILYNKKHFEEVGLDPDNPDIGTYSKFLEAARKLARDKNGDGKPDVWAINPNVEQTWWQRFFDFYPFYLAATGGETLLKDGKAAFNNEAGLEVVQLFRTLFEEKLAPNSTYKENLLAKGKVSMTITGPFALPDLKKQAPDMEIGVAPIPVPDDQEGKEVITYGDPKNIGIFSTTKHPKEAWEFAKFLISKENDRKFLEMTQQIPFRKGIDQDPETKKFFEENPVLQAFAKQAPYTRATDDSDKLTDIFDALSLEYQQAAVLGKKSPKAALNEAEKKVNQLLKK</sequence>
<dbReference type="Gene3D" id="3.40.190.10">
    <property type="entry name" value="Periplasmic binding protein-like II"/>
    <property type="match status" value="2"/>
</dbReference>
<gene>
    <name evidence="5" type="ORF">SAMN04488025_1075</name>
</gene>
<evidence type="ECO:0000256" key="2">
    <source>
        <dbReference type="ARBA" id="ARBA00022448"/>
    </source>
</evidence>
<keyword evidence="3 4" id="KW-0732">Signal</keyword>
<feature type="signal peptide" evidence="4">
    <location>
        <begin position="1"/>
        <end position="19"/>
    </location>
</feature>
<dbReference type="STRING" id="201973.SAMN04488025_1075"/>
<dbReference type="GO" id="GO:0055052">
    <property type="term" value="C:ATP-binding cassette (ABC) transporter complex, substrate-binding subunit-containing"/>
    <property type="evidence" value="ECO:0007669"/>
    <property type="project" value="TreeGrafter"/>
</dbReference>
<organism evidence="5 6">
    <name type="scientific">Planifilum fulgidum</name>
    <dbReference type="NCBI Taxonomy" id="201973"/>
    <lineage>
        <taxon>Bacteria</taxon>
        <taxon>Bacillati</taxon>
        <taxon>Bacillota</taxon>
        <taxon>Bacilli</taxon>
        <taxon>Bacillales</taxon>
        <taxon>Thermoactinomycetaceae</taxon>
        <taxon>Planifilum</taxon>
    </lineage>
</organism>
<comment type="similarity">
    <text evidence="1">Belongs to the bacterial solute-binding protein 1 family.</text>
</comment>
<dbReference type="InterPro" id="IPR006059">
    <property type="entry name" value="SBP"/>
</dbReference>
<evidence type="ECO:0000313" key="5">
    <source>
        <dbReference type="EMBL" id="SFF86466.1"/>
    </source>
</evidence>
<feature type="chain" id="PRO_5038533765" evidence="4">
    <location>
        <begin position="20"/>
        <end position="432"/>
    </location>
</feature>
<keyword evidence="6" id="KW-1185">Reference proteome</keyword>
<dbReference type="GO" id="GO:1901982">
    <property type="term" value="F:maltose binding"/>
    <property type="evidence" value="ECO:0007669"/>
    <property type="project" value="TreeGrafter"/>
</dbReference>
<evidence type="ECO:0000256" key="4">
    <source>
        <dbReference type="SAM" id="SignalP"/>
    </source>
</evidence>
<dbReference type="GO" id="GO:0042956">
    <property type="term" value="P:maltodextrin transmembrane transport"/>
    <property type="evidence" value="ECO:0007669"/>
    <property type="project" value="TreeGrafter"/>
</dbReference>
<dbReference type="PANTHER" id="PTHR30061">
    <property type="entry name" value="MALTOSE-BINDING PERIPLASMIC PROTEIN"/>
    <property type="match status" value="1"/>
</dbReference>